<proteinExistence type="predicted"/>
<dbReference type="Proteomes" id="UP000678679">
    <property type="component" value="Chromosome 1"/>
</dbReference>
<dbReference type="PROSITE" id="PS51257">
    <property type="entry name" value="PROKAR_LIPOPROTEIN"/>
    <property type="match status" value="1"/>
</dbReference>
<dbReference type="RefSeq" id="WP_169664488.1">
    <property type="nucleotide sequence ID" value="NZ_CP076132.1"/>
</dbReference>
<evidence type="ECO:0000256" key="2">
    <source>
        <dbReference type="SAM" id="SignalP"/>
    </source>
</evidence>
<dbReference type="KEGG" id="fya:KMW28_05505"/>
<evidence type="ECO:0000313" key="4">
    <source>
        <dbReference type="Proteomes" id="UP000678679"/>
    </source>
</evidence>
<keyword evidence="2" id="KW-0732">Signal</keyword>
<evidence type="ECO:0000313" key="3">
    <source>
        <dbReference type="EMBL" id="QWG03038.1"/>
    </source>
</evidence>
<keyword evidence="4" id="KW-1185">Reference proteome</keyword>
<evidence type="ECO:0008006" key="5">
    <source>
        <dbReference type="Google" id="ProtNLM"/>
    </source>
</evidence>
<name>A0AAX1NBK7_9BACT</name>
<accession>A0AAX1NBK7</accession>
<dbReference type="AlphaFoldDB" id="A0AAX1NBK7"/>
<feature type="chain" id="PRO_5043421267" description="DNA-binding protein" evidence="2">
    <location>
        <begin position="22"/>
        <end position="246"/>
    </location>
</feature>
<gene>
    <name evidence="3" type="ORF">KMW28_05505</name>
</gene>
<protein>
    <recommendedName>
        <fullName evidence="5">DNA-binding protein</fullName>
    </recommendedName>
</protein>
<feature type="signal peptide" evidence="2">
    <location>
        <begin position="1"/>
        <end position="21"/>
    </location>
</feature>
<dbReference type="EMBL" id="CP076132">
    <property type="protein sequence ID" value="QWG03038.1"/>
    <property type="molecule type" value="Genomic_DNA"/>
</dbReference>
<reference evidence="3 4" key="1">
    <citation type="submission" date="2021-05" db="EMBL/GenBank/DDBJ databases">
        <title>Comparative genomic studies on the polysaccharide-degrading batcterial strains of the Flammeovirga genus.</title>
        <authorList>
            <person name="Zewei F."/>
            <person name="Zheng Z."/>
            <person name="Yu L."/>
            <person name="Ruyue G."/>
            <person name="Yanhong M."/>
            <person name="Yuanyuan C."/>
            <person name="Jingyan G."/>
            <person name="Wenjun H."/>
        </authorList>
    </citation>
    <scope>NUCLEOTIDE SEQUENCE [LARGE SCALE GENOMIC DNA]</scope>
    <source>
        <strain evidence="3 4">NBRC:100898</strain>
    </source>
</reference>
<feature type="region of interest" description="Disordered" evidence="1">
    <location>
        <begin position="24"/>
        <end position="43"/>
    </location>
</feature>
<organism evidence="3 4">
    <name type="scientific">Flammeovirga yaeyamensis</name>
    <dbReference type="NCBI Taxonomy" id="367791"/>
    <lineage>
        <taxon>Bacteria</taxon>
        <taxon>Pseudomonadati</taxon>
        <taxon>Bacteroidota</taxon>
        <taxon>Cytophagia</taxon>
        <taxon>Cytophagales</taxon>
        <taxon>Flammeovirgaceae</taxon>
        <taxon>Flammeovirga</taxon>
    </lineage>
</organism>
<sequence>MKNIIGFILALCLLSSCDSSVNTNSNNTANTSSSKAKSSTNDANLGKDMHQIVVNEKIESGGYVYIKVTENNKEYWMAVPGRPVDIGATYYYKGGMEMQNFRSKTLNRTFESVIFAEGIQEDLNNMGGVAKKQAPQGKPTVGKIEKAANGIQIAELFENPKHFENKEVIIKGEVVKVNNGIMNTNFVHLQDGTIGNGEYDITLTTDDTFEVGEVVTIKGNVILNKNFGSGYVYDILVEEAVKLKKI</sequence>
<evidence type="ECO:0000256" key="1">
    <source>
        <dbReference type="SAM" id="MobiDB-lite"/>
    </source>
</evidence>